<reference evidence="1 2" key="1">
    <citation type="submission" date="2024-03" db="EMBL/GenBank/DDBJ databases">
        <title>WGS assembly of Saponaria officinalis var. Norfolk2.</title>
        <authorList>
            <person name="Jenkins J."/>
            <person name="Shu S."/>
            <person name="Grimwood J."/>
            <person name="Barry K."/>
            <person name="Goodstein D."/>
            <person name="Schmutz J."/>
            <person name="Leebens-Mack J."/>
            <person name="Osbourn A."/>
        </authorList>
    </citation>
    <scope>NUCLEOTIDE SEQUENCE [LARGE SCALE GENOMIC DNA]</scope>
    <source>
        <strain evidence="2">cv. Norfolk2</strain>
        <strain evidence="1">JIC</strain>
        <tissue evidence="1">Leaf</tissue>
    </source>
</reference>
<dbReference type="PANTHER" id="PTHR34659">
    <property type="entry name" value="BNAA05G11610D PROTEIN"/>
    <property type="match status" value="1"/>
</dbReference>
<dbReference type="GO" id="GO:0061908">
    <property type="term" value="C:phagophore"/>
    <property type="evidence" value="ECO:0007669"/>
    <property type="project" value="TreeGrafter"/>
</dbReference>
<evidence type="ECO:0000313" key="2">
    <source>
        <dbReference type="Proteomes" id="UP001443914"/>
    </source>
</evidence>
<sequence>MTTMDIKGVSWVGNMCQRFEALCVDIDEAIYEDTFIYVGNQMRTVGKSVKKFYSEVVQDLLSSSSLDSAKGKDALNTVEHNGGATACKKQKLVSERKSVDTASVKTGNSLDGDATVKSSVSCGPCSSAEELSTPVKLESQSADMVSNQSPTVESYINRGEEQEAQLKSFFVLSGKDSVEEFTCNESRNERDDVLCGCGDIGSVKASAAFVCESNKDKVKISWDIMEENASALAVEGTQTEGTCTELNNPDSSIEAALDTTKIDNVQDAVEVDALLSVSNAETSRCWVDHETRAAAVDKLEHLKLEESCVLVENDRHFSTLENSQKSYKKKFRAVFTPRKWAKQKRYEDQLASKHDEQVGKSSRSTCARLTEIQNSSTTESFDSEWELL</sequence>
<evidence type="ECO:0000313" key="1">
    <source>
        <dbReference type="EMBL" id="KAK9665864.1"/>
    </source>
</evidence>
<dbReference type="PANTHER" id="PTHR34659:SF8">
    <property type="entry name" value="(RAPE) HYPOTHETICAL PROTEIN"/>
    <property type="match status" value="1"/>
</dbReference>
<dbReference type="EMBL" id="JBDFQZ010000014">
    <property type="protein sequence ID" value="KAK9665864.1"/>
    <property type="molecule type" value="Genomic_DNA"/>
</dbReference>
<dbReference type="InterPro" id="IPR053273">
    <property type="entry name" value="CST_Regulator"/>
</dbReference>
<dbReference type="AlphaFoldDB" id="A0AAW1GPT9"/>
<organism evidence="1 2">
    <name type="scientific">Saponaria officinalis</name>
    <name type="common">Common soapwort</name>
    <name type="synonym">Lychnis saponaria</name>
    <dbReference type="NCBI Taxonomy" id="3572"/>
    <lineage>
        <taxon>Eukaryota</taxon>
        <taxon>Viridiplantae</taxon>
        <taxon>Streptophyta</taxon>
        <taxon>Embryophyta</taxon>
        <taxon>Tracheophyta</taxon>
        <taxon>Spermatophyta</taxon>
        <taxon>Magnoliopsida</taxon>
        <taxon>eudicotyledons</taxon>
        <taxon>Gunneridae</taxon>
        <taxon>Pentapetalae</taxon>
        <taxon>Caryophyllales</taxon>
        <taxon>Caryophyllaceae</taxon>
        <taxon>Caryophylleae</taxon>
        <taxon>Saponaria</taxon>
    </lineage>
</organism>
<proteinExistence type="predicted"/>
<dbReference type="GO" id="GO:0006950">
    <property type="term" value="P:response to stress"/>
    <property type="evidence" value="ECO:0007669"/>
    <property type="project" value="TreeGrafter"/>
</dbReference>
<accession>A0AAW1GPT9</accession>
<comment type="caution">
    <text evidence="1">The sequence shown here is derived from an EMBL/GenBank/DDBJ whole genome shotgun (WGS) entry which is preliminary data.</text>
</comment>
<dbReference type="GO" id="GO:0005776">
    <property type="term" value="C:autophagosome"/>
    <property type="evidence" value="ECO:0007669"/>
    <property type="project" value="TreeGrafter"/>
</dbReference>
<gene>
    <name evidence="1" type="ORF">RND81_14G141600</name>
</gene>
<protein>
    <submittedName>
        <fullName evidence="1">Uncharacterized protein</fullName>
    </submittedName>
</protein>
<dbReference type="EMBL" id="JBDFQZ010000014">
    <property type="protein sequence ID" value="KAK9665863.1"/>
    <property type="molecule type" value="Genomic_DNA"/>
</dbReference>
<dbReference type="Proteomes" id="UP001443914">
    <property type="component" value="Unassembled WGS sequence"/>
</dbReference>
<keyword evidence="2" id="KW-1185">Reference proteome</keyword>
<name>A0AAW1GPT9_SAPOF</name>